<accession>A0A1H9F1N3</accession>
<evidence type="ECO:0000313" key="2">
    <source>
        <dbReference type="Proteomes" id="UP000199427"/>
    </source>
</evidence>
<sequence length="86" mass="9612">MHIDGQIISGDYDHGSQEFLITSVKHLTTESAISEEELGLLHDYLLAHAGEDGGQILSLNDQILVKLKPEEVNQVLQDLDDIKRLF</sequence>
<gene>
    <name evidence="1" type="ORF">SAMN05216362_1113</name>
</gene>
<evidence type="ECO:0000313" key="1">
    <source>
        <dbReference type="EMBL" id="SEQ31791.1"/>
    </source>
</evidence>
<dbReference type="Proteomes" id="UP000199427">
    <property type="component" value="Unassembled WGS sequence"/>
</dbReference>
<dbReference type="STRING" id="571933.SAMN05216362_1113"/>
<name>A0A1H9F1N3_9BACI</name>
<dbReference type="EMBL" id="FOES01000011">
    <property type="protein sequence ID" value="SEQ31791.1"/>
    <property type="molecule type" value="Genomic_DNA"/>
</dbReference>
<proteinExistence type="predicted"/>
<dbReference type="AlphaFoldDB" id="A0A1H9F1N3"/>
<dbReference type="OrthoDB" id="2680434at2"/>
<organism evidence="1 2">
    <name type="scientific">Piscibacillus halophilus</name>
    <dbReference type="NCBI Taxonomy" id="571933"/>
    <lineage>
        <taxon>Bacteria</taxon>
        <taxon>Bacillati</taxon>
        <taxon>Bacillota</taxon>
        <taxon>Bacilli</taxon>
        <taxon>Bacillales</taxon>
        <taxon>Bacillaceae</taxon>
        <taxon>Piscibacillus</taxon>
    </lineage>
</organism>
<protein>
    <submittedName>
        <fullName evidence="1">Uncharacterized protein</fullName>
    </submittedName>
</protein>
<reference evidence="1 2" key="1">
    <citation type="submission" date="2016-10" db="EMBL/GenBank/DDBJ databases">
        <authorList>
            <person name="de Groot N.N."/>
        </authorList>
    </citation>
    <scope>NUCLEOTIDE SEQUENCE [LARGE SCALE GENOMIC DNA]</scope>
    <source>
        <strain evidence="1 2">DSM 21633</strain>
    </source>
</reference>
<dbReference type="RefSeq" id="WP_091773299.1">
    <property type="nucleotide sequence ID" value="NZ_CAESCL010000101.1"/>
</dbReference>
<keyword evidence="2" id="KW-1185">Reference proteome</keyword>